<dbReference type="EMBL" id="ABIB01000009">
    <property type="protein sequence ID" value="EDP95275.1"/>
    <property type="molecule type" value="Genomic_DNA"/>
</dbReference>
<dbReference type="Proteomes" id="UP000002945">
    <property type="component" value="Unassembled WGS sequence"/>
</dbReference>
<comment type="caution">
    <text evidence="1">The sequence shown here is derived from an EMBL/GenBank/DDBJ whole genome shotgun (WGS) entry which is preliminary data.</text>
</comment>
<organism evidence="1 2">
    <name type="scientific">Kordia algicida OT-1</name>
    <dbReference type="NCBI Taxonomy" id="391587"/>
    <lineage>
        <taxon>Bacteria</taxon>
        <taxon>Pseudomonadati</taxon>
        <taxon>Bacteroidota</taxon>
        <taxon>Flavobacteriia</taxon>
        <taxon>Flavobacteriales</taxon>
        <taxon>Flavobacteriaceae</taxon>
        <taxon>Kordia</taxon>
    </lineage>
</organism>
<dbReference type="HOGENOM" id="CLU_3080911_0_0_10"/>
<evidence type="ECO:0000313" key="2">
    <source>
        <dbReference type="Proteomes" id="UP000002945"/>
    </source>
</evidence>
<proteinExistence type="predicted"/>
<keyword evidence="2" id="KW-1185">Reference proteome</keyword>
<dbReference type="OrthoDB" id="1453584at2"/>
<sequence length="52" mass="5592">MKKKTKRTLQFAKISVAAIQTLDAKGIKGGTEPVSPPMSQAPDDQTVCYAIK</sequence>
<evidence type="ECO:0000313" key="1">
    <source>
        <dbReference type="EMBL" id="EDP95275.1"/>
    </source>
</evidence>
<name>A9E3V4_9FLAO</name>
<gene>
    <name evidence="1" type="ORF">KAOT1_09391</name>
</gene>
<dbReference type="AlphaFoldDB" id="A9E3V4"/>
<reference evidence="1 2" key="1">
    <citation type="journal article" date="2011" name="J. Bacteriol.">
        <title>Genome sequence of the algicidal bacterium Kordia algicida OT-1.</title>
        <authorList>
            <person name="Lee H.S."/>
            <person name="Kang S.G."/>
            <person name="Kwon K.K."/>
            <person name="Lee J.H."/>
            <person name="Kim S.J."/>
        </authorList>
    </citation>
    <scope>NUCLEOTIDE SEQUENCE [LARGE SCALE GENOMIC DNA]</scope>
    <source>
        <strain evidence="1 2">OT-1</strain>
    </source>
</reference>
<dbReference type="RefSeq" id="WP_007094440.1">
    <property type="nucleotide sequence ID" value="NZ_CP142125.1"/>
</dbReference>
<accession>A9E3V4</accession>
<dbReference type="STRING" id="391587.KAOT1_09391"/>
<protein>
    <submittedName>
        <fullName evidence="1">Uncharacterized protein</fullName>
    </submittedName>
</protein>